<dbReference type="AlphaFoldDB" id="A0A1H5HUJ5"/>
<dbReference type="RefSeq" id="WP_074995900.1">
    <property type="nucleotide sequence ID" value="NZ_FNTD01000004.1"/>
</dbReference>
<evidence type="ECO:0000313" key="2">
    <source>
        <dbReference type="EMBL" id="SEE30908.1"/>
    </source>
</evidence>
<name>A0A1H5HUJ5_9ACTN</name>
<sequence length="74" mass="8043">MPGLPPDPPCLRAILAHLKRQVAETETIGIYLRLQRDEVRKALARASSAPTRAGTPQRSEPQQHTPLASRAHGG</sequence>
<feature type="region of interest" description="Disordered" evidence="1">
    <location>
        <begin position="43"/>
        <end position="74"/>
    </location>
</feature>
<reference evidence="2 3" key="1">
    <citation type="submission" date="2016-10" db="EMBL/GenBank/DDBJ databases">
        <authorList>
            <person name="de Groot N.N."/>
        </authorList>
    </citation>
    <scope>NUCLEOTIDE SEQUENCE [LARGE SCALE GENOMIC DNA]</scope>
    <source>
        <strain evidence="2 3">DSM 40306</strain>
    </source>
</reference>
<dbReference type="EMBL" id="FNTD01000004">
    <property type="protein sequence ID" value="SEE30908.1"/>
    <property type="molecule type" value="Genomic_DNA"/>
</dbReference>
<dbReference type="Proteomes" id="UP000182375">
    <property type="component" value="Unassembled WGS sequence"/>
</dbReference>
<accession>A0A1H5HUJ5</accession>
<protein>
    <submittedName>
        <fullName evidence="2">Uncharacterized protein</fullName>
    </submittedName>
</protein>
<evidence type="ECO:0000256" key="1">
    <source>
        <dbReference type="SAM" id="MobiDB-lite"/>
    </source>
</evidence>
<proteinExistence type="predicted"/>
<feature type="compositionally biased region" description="Polar residues" evidence="1">
    <location>
        <begin position="48"/>
        <end position="66"/>
    </location>
</feature>
<gene>
    <name evidence="2" type="ORF">SAMN04490357_7619</name>
</gene>
<evidence type="ECO:0000313" key="3">
    <source>
        <dbReference type="Proteomes" id="UP000182375"/>
    </source>
</evidence>
<dbReference type="GeneID" id="95516579"/>
<organism evidence="2 3">
    <name type="scientific">Streptomyces misionensis</name>
    <dbReference type="NCBI Taxonomy" id="67331"/>
    <lineage>
        <taxon>Bacteria</taxon>
        <taxon>Bacillati</taxon>
        <taxon>Actinomycetota</taxon>
        <taxon>Actinomycetes</taxon>
        <taxon>Kitasatosporales</taxon>
        <taxon>Streptomycetaceae</taxon>
        <taxon>Streptomyces</taxon>
    </lineage>
</organism>